<dbReference type="Gene3D" id="3.40.1190.20">
    <property type="match status" value="1"/>
</dbReference>
<reference evidence="4 5" key="1">
    <citation type="submission" date="2019-03" db="EMBL/GenBank/DDBJ databases">
        <title>Genomic Encyclopedia of Type Strains, Phase IV (KMG-IV): sequencing the most valuable type-strain genomes for metagenomic binning, comparative biology and taxonomic classification.</title>
        <authorList>
            <person name="Goeker M."/>
        </authorList>
    </citation>
    <scope>NUCLEOTIDE SEQUENCE [LARGE SCALE GENOMIC DNA]</scope>
    <source>
        <strain evidence="4 5">DSM 101</strain>
    </source>
</reference>
<keyword evidence="1" id="KW-0808">Transferase</keyword>
<evidence type="ECO:0000313" key="4">
    <source>
        <dbReference type="EMBL" id="TCK30222.1"/>
    </source>
</evidence>
<keyword evidence="2 4" id="KW-0418">Kinase</keyword>
<dbReference type="GO" id="GO:0005829">
    <property type="term" value="C:cytosol"/>
    <property type="evidence" value="ECO:0007669"/>
    <property type="project" value="TreeGrafter"/>
</dbReference>
<sequence>MNRAASRLALPAVGLRRLVESRPLSYRSTQGARRPCAARTGEIAMGHVLVVGSVNVDRIWRLAAPLQAGERLTRSDVALRFGGGGFNTGAALLALGHRVTLVATLSTDAAGRACRDRLETMGFDLRHLRDTDAPTVPLDILVDAAGERTIIAPAASEARRLTALPALDVDMAYVNIRRTAPGLLDALAARTKVVAQVPLEHTERRPAHILIASASDHALFAGADAFRHAREIGGEGLAALVLTQGSGPVQLLQAQGRSSVAVPPLATPDHTTPPDTTGAGDAFAAGFIDGWMAGEPPQAAVRRGSEIAGRMLAGAAGFLRPAPLPLATALVATG</sequence>
<accession>A0A4R1IGA7</accession>
<gene>
    <name evidence="4" type="ORF">EV667_0310</name>
</gene>
<evidence type="ECO:0000256" key="2">
    <source>
        <dbReference type="ARBA" id="ARBA00022777"/>
    </source>
</evidence>
<dbReference type="EMBL" id="SMFY01000001">
    <property type="protein sequence ID" value="TCK30222.1"/>
    <property type="molecule type" value="Genomic_DNA"/>
</dbReference>
<protein>
    <submittedName>
        <fullName evidence="4">Ribokinase</fullName>
    </submittedName>
</protein>
<keyword evidence="5" id="KW-1185">Reference proteome</keyword>
<dbReference type="GO" id="GO:0016301">
    <property type="term" value="F:kinase activity"/>
    <property type="evidence" value="ECO:0007669"/>
    <property type="project" value="UniProtKB-KW"/>
</dbReference>
<comment type="caution">
    <text evidence="4">The sequence shown here is derived from an EMBL/GenBank/DDBJ whole genome shotgun (WGS) entry which is preliminary data.</text>
</comment>
<dbReference type="InterPro" id="IPR011611">
    <property type="entry name" value="PfkB_dom"/>
</dbReference>
<dbReference type="RefSeq" id="WP_245515934.1">
    <property type="nucleotide sequence ID" value="NZ_SMFY01000001.1"/>
</dbReference>
<dbReference type="Pfam" id="PF00294">
    <property type="entry name" value="PfkB"/>
    <property type="match status" value="1"/>
</dbReference>
<dbReference type="InterPro" id="IPR002173">
    <property type="entry name" value="Carboh/pur_kinase_PfkB_CS"/>
</dbReference>
<dbReference type="PANTHER" id="PTHR10584">
    <property type="entry name" value="SUGAR KINASE"/>
    <property type="match status" value="1"/>
</dbReference>
<dbReference type="AlphaFoldDB" id="A0A4R1IGA7"/>
<dbReference type="SUPFAM" id="SSF53613">
    <property type="entry name" value="Ribokinase-like"/>
    <property type="match status" value="1"/>
</dbReference>
<evidence type="ECO:0000256" key="1">
    <source>
        <dbReference type="ARBA" id="ARBA00022679"/>
    </source>
</evidence>
<dbReference type="PROSITE" id="PS00584">
    <property type="entry name" value="PFKB_KINASES_2"/>
    <property type="match status" value="1"/>
</dbReference>
<evidence type="ECO:0000259" key="3">
    <source>
        <dbReference type="Pfam" id="PF00294"/>
    </source>
</evidence>
<organism evidence="4 5">
    <name type="scientific">Ancylobacter aquaticus</name>
    <dbReference type="NCBI Taxonomy" id="100"/>
    <lineage>
        <taxon>Bacteria</taxon>
        <taxon>Pseudomonadati</taxon>
        <taxon>Pseudomonadota</taxon>
        <taxon>Alphaproteobacteria</taxon>
        <taxon>Hyphomicrobiales</taxon>
        <taxon>Xanthobacteraceae</taxon>
        <taxon>Ancylobacter</taxon>
    </lineage>
</organism>
<dbReference type="InterPro" id="IPR029056">
    <property type="entry name" value="Ribokinase-like"/>
</dbReference>
<name>A0A4R1IGA7_ANCAQ</name>
<feature type="domain" description="Carbohydrate kinase PfkB" evidence="3">
    <location>
        <begin position="46"/>
        <end position="309"/>
    </location>
</feature>
<evidence type="ECO:0000313" key="5">
    <source>
        <dbReference type="Proteomes" id="UP000295030"/>
    </source>
</evidence>
<dbReference type="Proteomes" id="UP000295030">
    <property type="component" value="Unassembled WGS sequence"/>
</dbReference>
<proteinExistence type="predicted"/>
<dbReference type="PANTHER" id="PTHR10584:SF166">
    <property type="entry name" value="RIBOKINASE"/>
    <property type="match status" value="1"/>
</dbReference>